<feature type="compositionally biased region" description="Polar residues" evidence="4">
    <location>
        <begin position="621"/>
        <end position="638"/>
    </location>
</feature>
<feature type="compositionally biased region" description="Polar residues" evidence="4">
    <location>
        <begin position="523"/>
        <end position="534"/>
    </location>
</feature>
<dbReference type="EMBL" id="JH711574">
    <property type="protein sequence ID" value="EIW84944.1"/>
    <property type="molecule type" value="Genomic_DNA"/>
</dbReference>
<name>A0A5M3N1P7_CONPW</name>
<gene>
    <name evidence="6" type="ORF">CONPUDRAFT_162258</name>
</gene>
<dbReference type="PROSITE" id="PS00478">
    <property type="entry name" value="LIM_DOMAIN_1"/>
    <property type="match status" value="1"/>
</dbReference>
<dbReference type="RefSeq" id="XP_007764599.1">
    <property type="nucleotide sequence ID" value="XM_007766409.1"/>
</dbReference>
<sequence length="968" mass="104000">MAQLLKPAESQPRLSQLLPTVKCTTCSQPVPFSELGGHVCKPVPPLPSQPSRSTQAPSLVSSKLQNLIPHKTVTPTQQQQQPLPATHRQQTSLADVDDLSNDDPFQRLPPTMNNVTLPTPRVNSPAAPSSVSFRQQQSSGRPNLPVSLSSNRRPPERVSTPVRAVDGPSVQTPKTPPSTALPNPFDSPTPPPVLGRPRGASLARRDLSPAPQPPMPLPPPLGRLRTPSNASSIRPTLESRPRAPSSAPRPSLDPQRRPSLEPPRPSFDNRRPSMDGPRPSLEPPHPSFDGRRPSVDGQRPSLEPPRPTFDGRRPSVDGQSRPSTDAPRPSLDRRASPAPSGQVIQPPPRHSSGMRLAQGGPSLVNAPQIPPAKAEQGRMGTDIDTKSGGEAGMAGVGRRGFAAAARAGLFTLPMNQGTGVMGPYGAHMHQPAQQSLRPNAPGYLDIDATMKNGMRSATTPPLSPNSLHSRSPVSPHPVSPVSPSGSTTPTGGAFPSVSLASGKSHQHSASPDEVSDHVRIASPSRTPSPVSNPFNSRFSYESEVSASDGVHVPFLDAYMDKKRPEDDGSDDESVYTTLTSEEHGRSKNANRHSTATESEVGLAYADDDEDDTPVVTPLNVRKSSNASTVKFPTMSSSDNVRRPVRQDSAGSMFSSSSSGEGTSHSRGTSTTNTIRGGALERAMETLLEEGASVSLTSSGSVLASMSKGKAKAQRSNTVPGPAPEHKTPKPPTRSHTSPAHAHSERVGANGEASRALERVKKQRPCARCDSKIENGRWIEMDGGRVLCEQCWKNLYLPKCRRCNLPIEKQAVSSSDGQLKGKYHRNCFNCHACHKPFPDKEFYVFDGKPLCAYHYHEANDSLCSAVSCGQPIEGPCAVTHSGRRYHPQHLLCEYEGGCSERLAEYWEIDGQMFCDRHGSATAAARLGPQLRGGALEAARDDMRAMKRMTRFIDLGATPDEDEDDELDIL</sequence>
<feature type="compositionally biased region" description="Low complexity" evidence="4">
    <location>
        <begin position="648"/>
        <end position="671"/>
    </location>
</feature>
<dbReference type="Proteomes" id="UP000053558">
    <property type="component" value="Unassembled WGS sequence"/>
</dbReference>
<dbReference type="CDD" id="cd08368">
    <property type="entry name" value="LIM"/>
    <property type="match status" value="1"/>
</dbReference>
<dbReference type="Gene3D" id="2.10.110.10">
    <property type="entry name" value="Cysteine Rich Protein"/>
    <property type="match status" value="2"/>
</dbReference>
<dbReference type="GO" id="GO:0046872">
    <property type="term" value="F:metal ion binding"/>
    <property type="evidence" value="ECO:0007669"/>
    <property type="project" value="UniProtKB-KW"/>
</dbReference>
<feature type="compositionally biased region" description="Polar residues" evidence="4">
    <location>
        <begin position="455"/>
        <end position="469"/>
    </location>
</feature>
<evidence type="ECO:0000256" key="4">
    <source>
        <dbReference type="SAM" id="MobiDB-lite"/>
    </source>
</evidence>
<evidence type="ECO:0000313" key="7">
    <source>
        <dbReference type="Proteomes" id="UP000053558"/>
    </source>
</evidence>
<comment type="caution">
    <text evidence="6">The sequence shown here is derived from an EMBL/GenBank/DDBJ whole genome shotgun (WGS) entry which is preliminary data.</text>
</comment>
<dbReference type="PANTHER" id="PTHR24216">
    <property type="entry name" value="PAXILLIN-RELATED"/>
    <property type="match status" value="1"/>
</dbReference>
<dbReference type="GeneID" id="19204709"/>
<evidence type="ECO:0000256" key="2">
    <source>
        <dbReference type="ARBA" id="ARBA00022833"/>
    </source>
</evidence>
<feature type="compositionally biased region" description="Polar residues" evidence="4">
    <location>
        <begin position="169"/>
        <end position="181"/>
    </location>
</feature>
<feature type="region of interest" description="Disordered" evidence="4">
    <location>
        <begin position="453"/>
        <end position="534"/>
    </location>
</feature>
<keyword evidence="3" id="KW-0440">LIM domain</keyword>
<dbReference type="PROSITE" id="PS50023">
    <property type="entry name" value="LIM_DOMAIN_2"/>
    <property type="match status" value="1"/>
</dbReference>
<feature type="compositionally biased region" description="Pro residues" evidence="4">
    <location>
        <begin position="185"/>
        <end position="194"/>
    </location>
</feature>
<feature type="region of interest" description="Disordered" evidence="4">
    <location>
        <begin position="704"/>
        <end position="757"/>
    </location>
</feature>
<feature type="compositionally biased region" description="Low complexity" evidence="4">
    <location>
        <begin position="69"/>
        <end position="90"/>
    </location>
</feature>
<accession>A0A5M3N1P7</accession>
<dbReference type="PANTHER" id="PTHR24216:SF65">
    <property type="entry name" value="PAXILLIN-LIKE PROTEIN 1"/>
    <property type="match status" value="1"/>
</dbReference>
<dbReference type="KEGG" id="cput:CONPUDRAFT_162258"/>
<dbReference type="Pfam" id="PF00412">
    <property type="entry name" value="LIM"/>
    <property type="match status" value="1"/>
</dbReference>
<feature type="compositionally biased region" description="Polar residues" evidence="4">
    <location>
        <begin position="126"/>
        <end position="152"/>
    </location>
</feature>
<feature type="compositionally biased region" description="Pro residues" evidence="4">
    <location>
        <begin position="210"/>
        <end position="221"/>
    </location>
</feature>
<keyword evidence="1 3" id="KW-0479">Metal-binding</keyword>
<evidence type="ECO:0000256" key="1">
    <source>
        <dbReference type="ARBA" id="ARBA00022723"/>
    </source>
</evidence>
<feature type="compositionally biased region" description="Low complexity" evidence="4">
    <location>
        <begin position="481"/>
        <end position="492"/>
    </location>
</feature>
<reference evidence="7" key="1">
    <citation type="journal article" date="2012" name="Science">
        <title>The Paleozoic origin of enzymatic lignin decomposition reconstructed from 31 fungal genomes.</title>
        <authorList>
            <person name="Floudas D."/>
            <person name="Binder M."/>
            <person name="Riley R."/>
            <person name="Barry K."/>
            <person name="Blanchette R.A."/>
            <person name="Henrissat B."/>
            <person name="Martinez A.T."/>
            <person name="Otillar R."/>
            <person name="Spatafora J.W."/>
            <person name="Yadav J.S."/>
            <person name="Aerts A."/>
            <person name="Benoit I."/>
            <person name="Boyd A."/>
            <person name="Carlson A."/>
            <person name="Copeland A."/>
            <person name="Coutinho P.M."/>
            <person name="de Vries R.P."/>
            <person name="Ferreira P."/>
            <person name="Findley K."/>
            <person name="Foster B."/>
            <person name="Gaskell J."/>
            <person name="Glotzer D."/>
            <person name="Gorecki P."/>
            <person name="Heitman J."/>
            <person name="Hesse C."/>
            <person name="Hori C."/>
            <person name="Igarashi K."/>
            <person name="Jurgens J.A."/>
            <person name="Kallen N."/>
            <person name="Kersten P."/>
            <person name="Kohler A."/>
            <person name="Kuees U."/>
            <person name="Kumar T.K.A."/>
            <person name="Kuo A."/>
            <person name="LaButti K."/>
            <person name="Larrondo L.F."/>
            <person name="Lindquist E."/>
            <person name="Ling A."/>
            <person name="Lombard V."/>
            <person name="Lucas S."/>
            <person name="Lundell T."/>
            <person name="Martin R."/>
            <person name="McLaughlin D.J."/>
            <person name="Morgenstern I."/>
            <person name="Morin E."/>
            <person name="Murat C."/>
            <person name="Nagy L.G."/>
            <person name="Nolan M."/>
            <person name="Ohm R.A."/>
            <person name="Patyshakuliyeva A."/>
            <person name="Rokas A."/>
            <person name="Ruiz-Duenas F.J."/>
            <person name="Sabat G."/>
            <person name="Salamov A."/>
            <person name="Samejima M."/>
            <person name="Schmutz J."/>
            <person name="Slot J.C."/>
            <person name="St John F."/>
            <person name="Stenlid J."/>
            <person name="Sun H."/>
            <person name="Sun S."/>
            <person name="Syed K."/>
            <person name="Tsang A."/>
            <person name="Wiebenga A."/>
            <person name="Young D."/>
            <person name="Pisabarro A."/>
            <person name="Eastwood D.C."/>
            <person name="Martin F."/>
            <person name="Cullen D."/>
            <person name="Grigoriev I.V."/>
            <person name="Hibbett D.S."/>
        </authorList>
    </citation>
    <scope>NUCLEOTIDE SEQUENCE [LARGE SCALE GENOMIC DNA]</scope>
    <source>
        <strain evidence="7">RWD-64-598 SS2</strain>
    </source>
</reference>
<dbReference type="SMART" id="SM00132">
    <property type="entry name" value="LIM"/>
    <property type="match status" value="2"/>
</dbReference>
<dbReference type="GO" id="GO:0030695">
    <property type="term" value="F:GTPase regulator activity"/>
    <property type="evidence" value="ECO:0007669"/>
    <property type="project" value="UniProtKB-ARBA"/>
</dbReference>
<dbReference type="SUPFAM" id="SSF57716">
    <property type="entry name" value="Glucocorticoid receptor-like (DNA-binding domain)"/>
    <property type="match status" value="2"/>
</dbReference>
<feature type="region of interest" description="Disordered" evidence="4">
    <location>
        <begin position="43"/>
        <end position="389"/>
    </location>
</feature>
<feature type="region of interest" description="Disordered" evidence="4">
    <location>
        <begin position="561"/>
        <end position="675"/>
    </location>
</feature>
<dbReference type="CDD" id="cd09397">
    <property type="entry name" value="LIM1_UF1"/>
    <property type="match status" value="1"/>
</dbReference>
<dbReference type="AlphaFoldDB" id="A0A5M3N1P7"/>
<feature type="compositionally biased region" description="Polar residues" evidence="4">
    <location>
        <begin position="498"/>
        <end position="509"/>
    </location>
</feature>
<keyword evidence="2 3" id="KW-0862">Zinc</keyword>
<dbReference type="OMA" id="PQMMSFP"/>
<evidence type="ECO:0000313" key="6">
    <source>
        <dbReference type="EMBL" id="EIW84944.1"/>
    </source>
</evidence>
<evidence type="ECO:0000256" key="3">
    <source>
        <dbReference type="PROSITE-ProRule" id="PRU00125"/>
    </source>
</evidence>
<keyword evidence="7" id="KW-1185">Reference proteome</keyword>
<proteinExistence type="predicted"/>
<dbReference type="OrthoDB" id="1112565at2759"/>
<evidence type="ECO:0000259" key="5">
    <source>
        <dbReference type="PROSITE" id="PS50023"/>
    </source>
</evidence>
<feature type="compositionally biased region" description="Polar residues" evidence="4">
    <location>
        <begin position="49"/>
        <end position="65"/>
    </location>
</feature>
<dbReference type="InterPro" id="IPR001781">
    <property type="entry name" value="Znf_LIM"/>
</dbReference>
<protein>
    <recommendedName>
        <fullName evidence="5">LIM zinc-binding domain-containing protein</fullName>
    </recommendedName>
</protein>
<organism evidence="6 7">
    <name type="scientific">Coniophora puteana (strain RWD-64-598)</name>
    <name type="common">Brown rot fungus</name>
    <dbReference type="NCBI Taxonomy" id="741705"/>
    <lineage>
        <taxon>Eukaryota</taxon>
        <taxon>Fungi</taxon>
        <taxon>Dikarya</taxon>
        <taxon>Basidiomycota</taxon>
        <taxon>Agaricomycotina</taxon>
        <taxon>Agaricomycetes</taxon>
        <taxon>Agaricomycetidae</taxon>
        <taxon>Boletales</taxon>
        <taxon>Coniophorineae</taxon>
        <taxon>Coniophoraceae</taxon>
        <taxon>Coniophora</taxon>
    </lineage>
</organism>
<feature type="domain" description="LIM zinc-binding" evidence="5">
    <location>
        <begin position="797"/>
        <end position="860"/>
    </location>
</feature>